<organism evidence="4 5">
    <name type="scientific">Acrobeloides nanus</name>
    <dbReference type="NCBI Taxonomy" id="290746"/>
    <lineage>
        <taxon>Eukaryota</taxon>
        <taxon>Metazoa</taxon>
        <taxon>Ecdysozoa</taxon>
        <taxon>Nematoda</taxon>
        <taxon>Chromadorea</taxon>
        <taxon>Rhabditida</taxon>
        <taxon>Tylenchina</taxon>
        <taxon>Cephalobomorpha</taxon>
        <taxon>Cephaloboidea</taxon>
        <taxon>Cephalobidae</taxon>
        <taxon>Acrobeloides</taxon>
    </lineage>
</organism>
<proteinExistence type="inferred from homology"/>
<dbReference type="WBParaSite" id="ACRNAN_scaffold783.g31968.t1">
    <property type="protein sequence ID" value="ACRNAN_scaffold783.g31968.t1"/>
    <property type="gene ID" value="ACRNAN_scaffold783.g31968"/>
</dbReference>
<evidence type="ECO:0000256" key="1">
    <source>
        <dbReference type="PROSITE-ProRule" id="PRU00285"/>
    </source>
</evidence>
<accession>A0A914EF67</accession>
<feature type="domain" description="SHSP" evidence="3">
    <location>
        <begin position="19"/>
        <end position="120"/>
    </location>
</feature>
<dbReference type="Gene3D" id="2.60.40.790">
    <property type="match status" value="1"/>
</dbReference>
<dbReference type="InterPro" id="IPR008978">
    <property type="entry name" value="HSP20-like_chaperone"/>
</dbReference>
<sequence>MHDIEINHHWPLDDNDWPLLRSPNYSGVLHVSNTPYNWEIGLDAIAFKPSEIKVSVRPHEHGHELLVEGSHEQRDDEHGSIAREIRRICHIPDDVDTNTIVANLFPNGLLSIKADKKVII</sequence>
<protein>
    <submittedName>
        <fullName evidence="5">SHSP domain-containing protein</fullName>
    </submittedName>
</protein>
<dbReference type="PROSITE" id="PS01031">
    <property type="entry name" value="SHSP"/>
    <property type="match status" value="1"/>
</dbReference>
<dbReference type="Pfam" id="PF00011">
    <property type="entry name" value="HSP20"/>
    <property type="match status" value="1"/>
</dbReference>
<dbReference type="PANTHER" id="PTHR45640">
    <property type="entry name" value="HEAT SHOCK PROTEIN HSP-12.2-RELATED"/>
    <property type="match status" value="1"/>
</dbReference>
<dbReference type="InterPro" id="IPR002068">
    <property type="entry name" value="A-crystallin/Hsp20_dom"/>
</dbReference>
<name>A0A914EF67_9BILA</name>
<reference evidence="5" key="1">
    <citation type="submission" date="2022-11" db="UniProtKB">
        <authorList>
            <consortium name="WormBaseParasite"/>
        </authorList>
    </citation>
    <scope>IDENTIFICATION</scope>
</reference>
<dbReference type="PANTHER" id="PTHR45640:SF35">
    <property type="entry name" value="HEAT SHOCK PROTEIN HSP-12.2"/>
    <property type="match status" value="1"/>
</dbReference>
<evidence type="ECO:0000259" key="3">
    <source>
        <dbReference type="PROSITE" id="PS01031"/>
    </source>
</evidence>
<dbReference type="GO" id="GO:0009408">
    <property type="term" value="P:response to heat"/>
    <property type="evidence" value="ECO:0007669"/>
    <property type="project" value="TreeGrafter"/>
</dbReference>
<keyword evidence="4" id="KW-1185">Reference proteome</keyword>
<dbReference type="Proteomes" id="UP000887540">
    <property type="component" value="Unplaced"/>
</dbReference>
<dbReference type="GO" id="GO:0005737">
    <property type="term" value="C:cytoplasm"/>
    <property type="evidence" value="ECO:0007669"/>
    <property type="project" value="TreeGrafter"/>
</dbReference>
<dbReference type="CDD" id="cd06526">
    <property type="entry name" value="metazoan_ACD"/>
    <property type="match status" value="1"/>
</dbReference>
<evidence type="ECO:0000256" key="2">
    <source>
        <dbReference type="RuleBase" id="RU003616"/>
    </source>
</evidence>
<dbReference type="InterPro" id="IPR001436">
    <property type="entry name" value="Alpha-crystallin/sHSP_animal"/>
</dbReference>
<dbReference type="GO" id="GO:0051082">
    <property type="term" value="F:unfolded protein binding"/>
    <property type="evidence" value="ECO:0007669"/>
    <property type="project" value="TreeGrafter"/>
</dbReference>
<dbReference type="AlphaFoldDB" id="A0A914EF67"/>
<evidence type="ECO:0000313" key="5">
    <source>
        <dbReference type="WBParaSite" id="ACRNAN_scaffold783.g31968.t1"/>
    </source>
</evidence>
<comment type="similarity">
    <text evidence="1 2">Belongs to the small heat shock protein (HSP20) family.</text>
</comment>
<dbReference type="GO" id="GO:0042026">
    <property type="term" value="P:protein refolding"/>
    <property type="evidence" value="ECO:0007669"/>
    <property type="project" value="TreeGrafter"/>
</dbReference>
<dbReference type="SUPFAM" id="SSF49764">
    <property type="entry name" value="HSP20-like chaperones"/>
    <property type="match status" value="1"/>
</dbReference>
<dbReference type="GO" id="GO:0005634">
    <property type="term" value="C:nucleus"/>
    <property type="evidence" value="ECO:0007669"/>
    <property type="project" value="TreeGrafter"/>
</dbReference>
<evidence type="ECO:0000313" key="4">
    <source>
        <dbReference type="Proteomes" id="UP000887540"/>
    </source>
</evidence>